<keyword evidence="3" id="KW-1185">Reference proteome</keyword>
<reference evidence="2 3" key="1">
    <citation type="submission" date="2019-05" db="EMBL/GenBank/DDBJ databases">
        <title>Emergence of the Ug99 lineage of the wheat stem rust pathogen through somatic hybridization.</title>
        <authorList>
            <person name="Li F."/>
            <person name="Upadhyaya N.M."/>
            <person name="Sperschneider J."/>
            <person name="Matny O."/>
            <person name="Nguyen-Phuc H."/>
            <person name="Mago R."/>
            <person name="Raley C."/>
            <person name="Miller M.E."/>
            <person name="Silverstein K.A.T."/>
            <person name="Henningsen E."/>
            <person name="Hirsch C.D."/>
            <person name="Visser B."/>
            <person name="Pretorius Z.A."/>
            <person name="Steffenson B.J."/>
            <person name="Schwessinger B."/>
            <person name="Dodds P.N."/>
            <person name="Figueroa M."/>
        </authorList>
    </citation>
    <scope>NUCLEOTIDE SEQUENCE [LARGE SCALE GENOMIC DNA]</scope>
    <source>
        <strain evidence="2">21-0</strain>
    </source>
</reference>
<dbReference type="Proteomes" id="UP000324748">
    <property type="component" value="Unassembled WGS sequence"/>
</dbReference>
<feature type="region of interest" description="Disordered" evidence="1">
    <location>
        <begin position="57"/>
        <end position="84"/>
    </location>
</feature>
<accession>A0A5B0QE13</accession>
<organism evidence="2 3">
    <name type="scientific">Puccinia graminis f. sp. tritici</name>
    <dbReference type="NCBI Taxonomy" id="56615"/>
    <lineage>
        <taxon>Eukaryota</taxon>
        <taxon>Fungi</taxon>
        <taxon>Dikarya</taxon>
        <taxon>Basidiomycota</taxon>
        <taxon>Pucciniomycotina</taxon>
        <taxon>Pucciniomycetes</taxon>
        <taxon>Pucciniales</taxon>
        <taxon>Pucciniaceae</taxon>
        <taxon>Puccinia</taxon>
    </lineage>
</organism>
<protein>
    <submittedName>
        <fullName evidence="2">Uncharacterized protein</fullName>
    </submittedName>
</protein>
<gene>
    <name evidence="2" type="ORF">PGT21_037051</name>
</gene>
<sequence>MISLTSATTQKLKPPTFSFSYHNSSNPTHHLPYSSVSLSHLNLLKISAKRTLLTAVTQQPPHLSSPIPTPTYPPSTDPESKPNPPLTCYPAVALYKPQPTKALASPSTHNRLSVLQLLLDSSFYPRLIKHPATHTSSVNHHCSTAAPPNQPQPIQVPFLWLRTRRRATTASALPLIHSSLYPRLIKHTATHTSSVNHHCSTAAPPNQPQPIQVPFLWLRTRCRATTASALPLIQLIQYSKSQLPRPPILDRTSRPPPLDENTPSPDDRLSSPASLPPPPTPNRSRENSLPFAANTSSRIYRSKVFLLASAPYSQPIQQSQSRLVDAQ</sequence>
<comment type="caution">
    <text evidence="2">The sequence shown here is derived from an EMBL/GenBank/DDBJ whole genome shotgun (WGS) entry which is preliminary data.</text>
</comment>
<feature type="region of interest" description="Disordered" evidence="1">
    <location>
        <begin position="244"/>
        <end position="293"/>
    </location>
</feature>
<name>A0A5B0QE13_PUCGR</name>
<evidence type="ECO:0000256" key="1">
    <source>
        <dbReference type="SAM" id="MobiDB-lite"/>
    </source>
</evidence>
<proteinExistence type="predicted"/>
<feature type="compositionally biased region" description="Pro residues" evidence="1">
    <location>
        <begin position="67"/>
        <end position="84"/>
    </location>
</feature>
<dbReference type="EMBL" id="VSWC01000027">
    <property type="protein sequence ID" value="KAA1111183.1"/>
    <property type="molecule type" value="Genomic_DNA"/>
</dbReference>
<evidence type="ECO:0000313" key="2">
    <source>
        <dbReference type="EMBL" id="KAA1111183.1"/>
    </source>
</evidence>
<evidence type="ECO:0000313" key="3">
    <source>
        <dbReference type="Proteomes" id="UP000324748"/>
    </source>
</evidence>
<dbReference type="AlphaFoldDB" id="A0A5B0QE13"/>